<dbReference type="Proteomes" id="UP001196136">
    <property type="component" value="Unassembled WGS sequence"/>
</dbReference>
<dbReference type="RefSeq" id="WP_220112049.1">
    <property type="nucleotide sequence ID" value="NZ_JAHZSV010000001.1"/>
</dbReference>
<comment type="caution">
    <text evidence="1">The sequence shown here is derived from an EMBL/GenBank/DDBJ whole genome shotgun (WGS) entry which is preliminary data.</text>
</comment>
<reference evidence="1 2" key="1">
    <citation type="submission" date="2021-08" db="EMBL/GenBank/DDBJ databases">
        <title>Muricauda profundi sp. nov., a marine bacterium isolated from deep seawater of the Mariana Trench.</title>
        <authorList>
            <person name="Wei Y."/>
        </authorList>
    </citation>
    <scope>NUCLEOTIDE SEQUENCE [LARGE SCALE GENOMIC DNA]</scope>
    <source>
        <strain evidence="1 2">W52</strain>
    </source>
</reference>
<dbReference type="EMBL" id="JAHZSV010000001">
    <property type="protein sequence ID" value="MBW8198289.1"/>
    <property type="molecule type" value="Genomic_DNA"/>
</dbReference>
<sequence>MKDSISYFEKINKGSALIDLGYRDYIAARVLLNKHLLVQGLTLASTSVEKYLKAIIVLNLKKKEHYHYHLDRFESLKKLLSKLNNDVTEEFDSIFLDILQNAFRIRYYDKINRPIFMGFYINQFIGELDFTVDFMEKYIYSSQNGGFSMTKYFQAIENNDTHLYENNYILKNENKKEFMERSDIGFSIYINTGPKFHRENVVKGGITKNKYDGEISKFTDFSETIFSNNRR</sequence>
<accession>A0ABS7EMH6</accession>
<gene>
    <name evidence="1" type="ORF">K1F36_00500</name>
</gene>
<proteinExistence type="predicted"/>
<protein>
    <recommendedName>
        <fullName evidence="3">HEPN domain-containing protein</fullName>
    </recommendedName>
</protein>
<evidence type="ECO:0000313" key="1">
    <source>
        <dbReference type="EMBL" id="MBW8198289.1"/>
    </source>
</evidence>
<keyword evidence="2" id="KW-1185">Reference proteome</keyword>
<name>A0ABS7EMH6_9FLAO</name>
<evidence type="ECO:0008006" key="3">
    <source>
        <dbReference type="Google" id="ProtNLM"/>
    </source>
</evidence>
<dbReference type="Gene3D" id="1.20.120.330">
    <property type="entry name" value="Nucleotidyltransferases domain 2"/>
    <property type="match status" value="1"/>
</dbReference>
<evidence type="ECO:0000313" key="2">
    <source>
        <dbReference type="Proteomes" id="UP001196136"/>
    </source>
</evidence>
<organism evidence="1 2">
    <name type="scientific">Flagellimonas abyssi</name>
    <dbReference type="NCBI Taxonomy" id="2864871"/>
    <lineage>
        <taxon>Bacteria</taxon>
        <taxon>Pseudomonadati</taxon>
        <taxon>Bacteroidota</taxon>
        <taxon>Flavobacteriia</taxon>
        <taxon>Flavobacteriales</taxon>
        <taxon>Flavobacteriaceae</taxon>
        <taxon>Flagellimonas</taxon>
    </lineage>
</organism>